<comment type="caution">
    <text evidence="1">The sequence shown here is derived from an EMBL/GenBank/DDBJ whole genome shotgun (WGS) entry which is preliminary data.</text>
</comment>
<evidence type="ECO:0000313" key="1">
    <source>
        <dbReference type="EMBL" id="CAK5016281.1"/>
    </source>
</evidence>
<sequence length="180" mass="20006">MFKLLLFVFFYSISINNASSFKYDNNDHLLQKIFKFLNIKENDNIVIPDTTTAKIKTTTEGTTTVKTSTASTKTTKLLTTHLSTTTTKTLPTTTLTTKTTSLPTTSTLSTTLSTLETTTDLSNITTTDKPINYIYVKSVGWMVTAIIFIIVAIIQFIALIVFYIKRNKFGFGDTQGLVSI</sequence>
<protein>
    <submittedName>
        <fullName evidence="1">Uncharacterized protein</fullName>
    </submittedName>
</protein>
<proteinExistence type="predicted"/>
<name>A0ACB0XT54_MELEN</name>
<dbReference type="Proteomes" id="UP001497535">
    <property type="component" value="Unassembled WGS sequence"/>
</dbReference>
<evidence type="ECO:0000313" key="2">
    <source>
        <dbReference type="Proteomes" id="UP001497535"/>
    </source>
</evidence>
<organism evidence="1 2">
    <name type="scientific">Meloidogyne enterolobii</name>
    <name type="common">Root-knot nematode worm</name>
    <name type="synonym">Meloidogyne mayaguensis</name>
    <dbReference type="NCBI Taxonomy" id="390850"/>
    <lineage>
        <taxon>Eukaryota</taxon>
        <taxon>Metazoa</taxon>
        <taxon>Ecdysozoa</taxon>
        <taxon>Nematoda</taxon>
        <taxon>Chromadorea</taxon>
        <taxon>Rhabditida</taxon>
        <taxon>Tylenchina</taxon>
        <taxon>Tylenchomorpha</taxon>
        <taxon>Tylenchoidea</taxon>
        <taxon>Meloidogynidae</taxon>
        <taxon>Meloidogyninae</taxon>
        <taxon>Meloidogyne</taxon>
    </lineage>
</organism>
<dbReference type="EMBL" id="CAVMJV010000002">
    <property type="protein sequence ID" value="CAK5016281.1"/>
    <property type="molecule type" value="Genomic_DNA"/>
</dbReference>
<reference evidence="1" key="1">
    <citation type="submission" date="2023-11" db="EMBL/GenBank/DDBJ databases">
        <authorList>
            <person name="Poullet M."/>
        </authorList>
    </citation>
    <scope>NUCLEOTIDE SEQUENCE</scope>
    <source>
        <strain evidence="1">E1834</strain>
    </source>
</reference>
<gene>
    <name evidence="1" type="ORF">MENTE1834_LOCUS3260</name>
</gene>
<accession>A0ACB0XT54</accession>
<keyword evidence="2" id="KW-1185">Reference proteome</keyword>